<dbReference type="EMBL" id="PFUO01000088">
    <property type="protein sequence ID" value="PJB16790.1"/>
    <property type="molecule type" value="Genomic_DNA"/>
</dbReference>
<reference evidence="2" key="1">
    <citation type="submission" date="2017-09" db="EMBL/GenBank/DDBJ databases">
        <title>Depth-based differentiation of microbial function through sediment-hosted aquifers and enrichment of novel symbionts in the deep terrestrial subsurface.</title>
        <authorList>
            <person name="Probst A.J."/>
            <person name="Ladd B."/>
            <person name="Jarett J.K."/>
            <person name="Geller-Mcgrath D.E."/>
            <person name="Sieber C.M.K."/>
            <person name="Emerson J.B."/>
            <person name="Anantharaman K."/>
            <person name="Thomas B.C."/>
            <person name="Malmstrom R."/>
            <person name="Stieglmeier M."/>
            <person name="Klingl A."/>
            <person name="Woyke T."/>
            <person name="Ryan C.M."/>
            <person name="Banfield J.F."/>
        </authorList>
    </citation>
    <scope>NUCLEOTIDE SEQUENCE [LARGE SCALE GENOMIC DNA]</scope>
</reference>
<dbReference type="AlphaFoldDB" id="A0A2M8AGP8"/>
<dbReference type="NCBIfam" id="TIGR04256">
    <property type="entry name" value="GxxExxY"/>
    <property type="match status" value="1"/>
</dbReference>
<gene>
    <name evidence="1" type="ORF">CO116_01835</name>
</gene>
<name>A0A2M8AGP8_9BACT</name>
<evidence type="ECO:0000313" key="1">
    <source>
        <dbReference type="EMBL" id="PJB16790.1"/>
    </source>
</evidence>
<dbReference type="Proteomes" id="UP000230611">
    <property type="component" value="Unassembled WGS sequence"/>
</dbReference>
<dbReference type="InterPro" id="IPR026350">
    <property type="entry name" value="GxxExxY"/>
</dbReference>
<organism evidence="1 2">
    <name type="scientific">Candidatus Falkowbacteria bacterium CG_4_9_14_3_um_filter_38_19</name>
    <dbReference type="NCBI Taxonomy" id="1974559"/>
    <lineage>
        <taxon>Bacteria</taxon>
        <taxon>Candidatus Falkowiibacteriota</taxon>
    </lineage>
</organism>
<protein>
    <submittedName>
        <fullName evidence="1">GxxExxY protein</fullName>
    </submittedName>
</protein>
<dbReference type="Pfam" id="PF13366">
    <property type="entry name" value="PDDEXK_3"/>
    <property type="match status" value="1"/>
</dbReference>
<sequence length="124" mass="14751">MSELLHRELSFKIVGLSFEVHKRLGRFCSHKQYCDAFEILLNHNKINYEREVEIPIEFGKDKLYGNRLDFLIEKLIPVDIKAKKFTDTGDYVQMKRYLFATKRKLGIIINFRETSIKPKRILNS</sequence>
<evidence type="ECO:0000313" key="2">
    <source>
        <dbReference type="Proteomes" id="UP000230611"/>
    </source>
</evidence>
<comment type="caution">
    <text evidence="1">The sequence shown here is derived from an EMBL/GenBank/DDBJ whole genome shotgun (WGS) entry which is preliminary data.</text>
</comment>
<accession>A0A2M8AGP8</accession>
<feature type="non-terminal residue" evidence="1">
    <location>
        <position position="124"/>
    </location>
</feature>
<proteinExistence type="predicted"/>